<reference evidence="1 2" key="1">
    <citation type="journal article" date="2009" name="Nucleic Acids Res.">
        <title>Whole-genome analyses reveal genetic instability of Acetobacter pasteurianus.</title>
        <authorList>
            <person name="Azuma Y."/>
            <person name="Hosoyama A."/>
            <person name="Matsutani M."/>
            <person name="Furuya N."/>
            <person name="Horikawa H."/>
            <person name="Harada T."/>
            <person name="Hirakawa H."/>
            <person name="Kuhara S."/>
            <person name="Matsushita K."/>
            <person name="Fujita N."/>
            <person name="Shirai M."/>
        </authorList>
    </citation>
    <scope>NUCLEOTIDE SEQUENCE [LARGE SCALE GENOMIC DNA]</scope>
    <source>
        <strain evidence="2">NBRC 105184 / IFO 3283-01</strain>
    </source>
</reference>
<dbReference type="RefSeq" id="WP_012812709.1">
    <property type="nucleotide sequence ID" value="NC_013209.1"/>
</dbReference>
<sequence length="150" mass="16745">MINFDKAPKDTAMALSQNFPRSYAVDSVDWEAVGLALGALAIRQARLGLRAGEMAYLMLMHMYPEGSIVVDNQNNRITPNQRNEDILLSLYNKGLVTGEYFNSENKDNPPHLTDLGLAVCEWLLQTFGYSGQSTTYTPNEIIEELNTIAK</sequence>
<gene>
    <name evidence="1" type="ordered locus">APA01_08240</name>
</gene>
<dbReference type="EMBL" id="AP011121">
    <property type="protein sequence ID" value="BAH98972.1"/>
    <property type="molecule type" value="Genomic_DNA"/>
</dbReference>
<protein>
    <submittedName>
        <fullName evidence="1">Uncharacterized protein</fullName>
    </submittedName>
</protein>
<dbReference type="HOGENOM" id="CLU_1736538_0_0_5"/>
<evidence type="ECO:0000313" key="1">
    <source>
        <dbReference type="EMBL" id="BAH98972.1"/>
    </source>
</evidence>
<organism evidence="1 2">
    <name type="scientific">Acetobacter pasteurianus (strain NBRC 105184 / IFO 3283-01)</name>
    <dbReference type="NCBI Taxonomy" id="634452"/>
    <lineage>
        <taxon>Bacteria</taxon>
        <taxon>Pseudomonadati</taxon>
        <taxon>Pseudomonadota</taxon>
        <taxon>Alphaproteobacteria</taxon>
        <taxon>Acetobacterales</taxon>
        <taxon>Acetobacteraceae</taxon>
        <taxon>Acetobacter</taxon>
    </lineage>
</organism>
<proteinExistence type="predicted"/>
<accession>C7JFF1</accession>
<name>C7JFF1_ACEP3</name>
<dbReference type="KEGG" id="apt:APA01_08240"/>
<dbReference type="AlphaFoldDB" id="C7JFF1"/>
<evidence type="ECO:0000313" key="2">
    <source>
        <dbReference type="Proteomes" id="UP000000948"/>
    </source>
</evidence>
<dbReference type="Proteomes" id="UP000000948">
    <property type="component" value="Chromosome"/>
</dbReference>
<dbReference type="BioCyc" id="APAS634452:APA01_RS04165-MONOMER"/>